<evidence type="ECO:0000313" key="1">
    <source>
        <dbReference type="EMBL" id="MCI92574.1"/>
    </source>
</evidence>
<name>A0A392VVZ9_9FABA</name>
<protein>
    <submittedName>
        <fullName evidence="1">Uncharacterized protein</fullName>
    </submittedName>
</protein>
<evidence type="ECO:0000313" key="2">
    <source>
        <dbReference type="Proteomes" id="UP000265520"/>
    </source>
</evidence>
<comment type="caution">
    <text evidence="1">The sequence shown here is derived from an EMBL/GenBank/DDBJ whole genome shotgun (WGS) entry which is preliminary data.</text>
</comment>
<organism evidence="1 2">
    <name type="scientific">Trifolium medium</name>
    <dbReference type="NCBI Taxonomy" id="97028"/>
    <lineage>
        <taxon>Eukaryota</taxon>
        <taxon>Viridiplantae</taxon>
        <taxon>Streptophyta</taxon>
        <taxon>Embryophyta</taxon>
        <taxon>Tracheophyta</taxon>
        <taxon>Spermatophyta</taxon>
        <taxon>Magnoliopsida</taxon>
        <taxon>eudicotyledons</taxon>
        <taxon>Gunneridae</taxon>
        <taxon>Pentapetalae</taxon>
        <taxon>rosids</taxon>
        <taxon>fabids</taxon>
        <taxon>Fabales</taxon>
        <taxon>Fabaceae</taxon>
        <taxon>Papilionoideae</taxon>
        <taxon>50 kb inversion clade</taxon>
        <taxon>NPAAA clade</taxon>
        <taxon>Hologalegina</taxon>
        <taxon>IRL clade</taxon>
        <taxon>Trifolieae</taxon>
        <taxon>Trifolium</taxon>
    </lineage>
</organism>
<reference evidence="1 2" key="1">
    <citation type="journal article" date="2018" name="Front. Plant Sci.">
        <title>Red Clover (Trifolium pratense) and Zigzag Clover (T. medium) - A Picture of Genomic Similarities and Differences.</title>
        <authorList>
            <person name="Dluhosova J."/>
            <person name="Istvanek J."/>
            <person name="Nedelnik J."/>
            <person name="Repkova J."/>
        </authorList>
    </citation>
    <scope>NUCLEOTIDE SEQUENCE [LARGE SCALE GENOMIC DNA]</scope>
    <source>
        <strain evidence="2">cv. 10/8</strain>
        <tissue evidence="1">Leaf</tissue>
    </source>
</reference>
<accession>A0A392VVZ9</accession>
<sequence>MHPHAPPRASSETGRRWEILFIVSFTQFLQNGSSDPVP</sequence>
<dbReference type="Proteomes" id="UP000265520">
    <property type="component" value="Unassembled WGS sequence"/>
</dbReference>
<proteinExistence type="predicted"/>
<dbReference type="AlphaFoldDB" id="A0A392VVZ9"/>
<feature type="non-terminal residue" evidence="1">
    <location>
        <position position="38"/>
    </location>
</feature>
<dbReference type="EMBL" id="LXQA011304895">
    <property type="protein sequence ID" value="MCI92574.1"/>
    <property type="molecule type" value="Genomic_DNA"/>
</dbReference>
<keyword evidence="2" id="KW-1185">Reference proteome</keyword>